<gene>
    <name evidence="1" type="ORF">H9697_07775</name>
</gene>
<proteinExistence type="predicted"/>
<accession>A0A9D2QB12</accession>
<reference evidence="1" key="1">
    <citation type="journal article" date="2021" name="PeerJ">
        <title>Extensive microbial diversity within the chicken gut microbiome revealed by metagenomics and culture.</title>
        <authorList>
            <person name="Gilroy R."/>
            <person name="Ravi A."/>
            <person name="Getino M."/>
            <person name="Pursley I."/>
            <person name="Horton D.L."/>
            <person name="Alikhan N.F."/>
            <person name="Baker D."/>
            <person name="Gharbi K."/>
            <person name="Hall N."/>
            <person name="Watson M."/>
            <person name="Adriaenssens E.M."/>
            <person name="Foster-Nyarko E."/>
            <person name="Jarju S."/>
            <person name="Secka A."/>
            <person name="Antonio M."/>
            <person name="Oren A."/>
            <person name="Chaudhuri R.R."/>
            <person name="La Ragione R."/>
            <person name="Hildebrand F."/>
            <person name="Pallen M.J."/>
        </authorList>
    </citation>
    <scope>NUCLEOTIDE SEQUENCE</scope>
    <source>
        <strain evidence="1">CHK196-7946</strain>
    </source>
</reference>
<name>A0A9D2QB12_9FIRM</name>
<dbReference type="Proteomes" id="UP000823902">
    <property type="component" value="Unassembled WGS sequence"/>
</dbReference>
<reference evidence="1" key="2">
    <citation type="submission" date="2021-04" db="EMBL/GenBank/DDBJ databases">
        <authorList>
            <person name="Gilroy R."/>
        </authorList>
    </citation>
    <scope>NUCLEOTIDE SEQUENCE</scope>
    <source>
        <strain evidence="1">CHK196-7946</strain>
    </source>
</reference>
<comment type="caution">
    <text evidence="1">The sequence shown here is derived from an EMBL/GenBank/DDBJ whole genome shotgun (WGS) entry which is preliminary data.</text>
</comment>
<sequence length="213" mass="25756">MQEQIKTLLEQLDKKNPNWKEQLRSEDKDSVMDEETRNQVAKLIMAFRQLFKEKDTDDIELLSSYFDDESLIERIYAEVKQTLIYYNSFSVLREIEQTDQDLVTHFIEDVFHYCLLRVDLQVFKKYSDYGDSRIDNVVWAFDNLTDYYIRRLFTQDTVQNDFQNETGLSKTNSDFYADLYERNFSELRLNTILNMLQNNQERIKQLERILIED</sequence>
<protein>
    <submittedName>
        <fullName evidence="1">Uncharacterized protein</fullName>
    </submittedName>
</protein>
<dbReference type="EMBL" id="DWVY01000041">
    <property type="protein sequence ID" value="HJC74826.1"/>
    <property type="molecule type" value="Genomic_DNA"/>
</dbReference>
<evidence type="ECO:0000313" key="2">
    <source>
        <dbReference type="Proteomes" id="UP000823902"/>
    </source>
</evidence>
<evidence type="ECO:0000313" key="1">
    <source>
        <dbReference type="EMBL" id="HJC74826.1"/>
    </source>
</evidence>
<organism evidence="1 2">
    <name type="scientific">Candidatus Mediterraneibacter faecavium</name>
    <dbReference type="NCBI Taxonomy" id="2838668"/>
    <lineage>
        <taxon>Bacteria</taxon>
        <taxon>Bacillati</taxon>
        <taxon>Bacillota</taxon>
        <taxon>Clostridia</taxon>
        <taxon>Lachnospirales</taxon>
        <taxon>Lachnospiraceae</taxon>
        <taxon>Mediterraneibacter</taxon>
    </lineage>
</organism>
<dbReference type="AlphaFoldDB" id="A0A9D2QB12"/>